<protein>
    <submittedName>
        <fullName evidence="2">Uncharacterized protein</fullName>
    </submittedName>
</protein>
<gene>
    <name evidence="2" type="ORF">ARMA_1433</name>
    <name evidence="3" type="ORF">SE16_13230</name>
</gene>
<evidence type="ECO:0000313" key="3">
    <source>
        <dbReference type="EMBL" id="KPL86296.1"/>
    </source>
</evidence>
<reference evidence="4" key="3">
    <citation type="submission" date="2015-08" db="EMBL/GenBank/DDBJ databases">
        <title>Draft Genome Sequence of a Heterotrophic Facultative Anaerobic Bacterium Ardenticatena maritima Strain 110S.</title>
        <authorList>
            <person name="Kawaichi S."/>
            <person name="Yoshida T."/>
            <person name="Sako Y."/>
            <person name="Nakamura R."/>
        </authorList>
    </citation>
    <scope>NUCLEOTIDE SEQUENCE [LARGE SCALE GENOMIC DNA]</scope>
    <source>
        <strain evidence="4">110S</strain>
    </source>
</reference>
<dbReference type="Proteomes" id="UP000050502">
    <property type="component" value="Unassembled WGS sequence"/>
</dbReference>
<organism evidence="2 4">
    <name type="scientific">Ardenticatena maritima</name>
    <dbReference type="NCBI Taxonomy" id="872965"/>
    <lineage>
        <taxon>Bacteria</taxon>
        <taxon>Bacillati</taxon>
        <taxon>Chloroflexota</taxon>
        <taxon>Ardenticatenia</taxon>
        <taxon>Ardenticatenales</taxon>
        <taxon>Ardenticatenaceae</taxon>
        <taxon>Ardenticatena</taxon>
    </lineage>
</organism>
<dbReference type="EMBL" id="LGKN01000009">
    <property type="protein sequence ID" value="KPL86296.1"/>
    <property type="molecule type" value="Genomic_DNA"/>
</dbReference>
<dbReference type="Proteomes" id="UP000037784">
    <property type="component" value="Unassembled WGS sequence"/>
</dbReference>
<feature type="transmembrane region" description="Helical" evidence="1">
    <location>
        <begin position="12"/>
        <end position="30"/>
    </location>
</feature>
<keyword evidence="4" id="KW-1185">Reference proteome</keyword>
<reference evidence="2" key="1">
    <citation type="journal article" date="2015" name="Genome Announc.">
        <title>Draft Genome Sequence of a Heterotrophic Facultative Anaerobic Thermophilic Bacterium, Ardenticatena maritima Strain 110ST.</title>
        <authorList>
            <person name="Kawaichi S."/>
            <person name="Yoshida T."/>
            <person name="Sako Y."/>
            <person name="Nakamura R."/>
        </authorList>
    </citation>
    <scope>NUCLEOTIDE SEQUENCE [LARGE SCALE GENOMIC DNA]</scope>
    <source>
        <strain evidence="2">110S</strain>
    </source>
</reference>
<accession>A0A0M9UCJ7</accession>
<dbReference type="STRING" id="872965.SE16_13230"/>
<sequence>MRAWSQLDLPTKIGIATALAAMALSLLGIARNPEIDFNVRTFFVATVIAGSTWGFIAWGIAVAIMDIEEEETNEHDAA</sequence>
<keyword evidence="1" id="KW-0472">Membrane</keyword>
<keyword evidence="1" id="KW-1133">Transmembrane helix</keyword>
<reference evidence="3 5" key="2">
    <citation type="submission" date="2015-07" db="EMBL/GenBank/DDBJ databases">
        <title>Whole genome sequence of Ardenticatena maritima DSM 23922.</title>
        <authorList>
            <person name="Hemp J."/>
            <person name="Ward L.M."/>
            <person name="Pace L.A."/>
            <person name="Fischer W.W."/>
        </authorList>
    </citation>
    <scope>NUCLEOTIDE SEQUENCE [LARGE SCALE GENOMIC DNA]</scope>
    <source>
        <strain evidence="3 5">110S</strain>
    </source>
</reference>
<comment type="caution">
    <text evidence="2">The sequence shown here is derived from an EMBL/GenBank/DDBJ whole genome shotgun (WGS) entry which is preliminary data.</text>
</comment>
<name>A0A0M9UCJ7_9CHLR</name>
<dbReference type="AlphaFoldDB" id="A0A0M9UCJ7"/>
<evidence type="ECO:0000313" key="2">
    <source>
        <dbReference type="EMBL" id="GAP63010.1"/>
    </source>
</evidence>
<dbReference type="RefSeq" id="WP_054492884.1">
    <property type="nucleotide sequence ID" value="NZ_BBZA01000106.1"/>
</dbReference>
<evidence type="ECO:0000313" key="5">
    <source>
        <dbReference type="Proteomes" id="UP000050502"/>
    </source>
</evidence>
<keyword evidence="1" id="KW-0812">Transmembrane</keyword>
<feature type="transmembrane region" description="Helical" evidence="1">
    <location>
        <begin position="42"/>
        <end position="65"/>
    </location>
</feature>
<proteinExistence type="predicted"/>
<dbReference type="EMBL" id="BBZA01000106">
    <property type="protein sequence ID" value="GAP63010.1"/>
    <property type="molecule type" value="Genomic_DNA"/>
</dbReference>
<evidence type="ECO:0000313" key="4">
    <source>
        <dbReference type="Proteomes" id="UP000037784"/>
    </source>
</evidence>
<evidence type="ECO:0000256" key="1">
    <source>
        <dbReference type="SAM" id="Phobius"/>
    </source>
</evidence>